<reference evidence="6 7" key="1">
    <citation type="journal article" date="2011" name="J. Bacteriol.">
        <title>Complete genome sequence of Metallosphaera cuprina, a metal sulfide-oxidizing archaeon from a hot spring.</title>
        <authorList>
            <person name="Liu L.J."/>
            <person name="You X.Y."/>
            <person name="Zheng H."/>
            <person name="Wang S."/>
            <person name="Jiang C.Y."/>
            <person name="Liu S.J."/>
        </authorList>
    </citation>
    <scope>NUCLEOTIDE SEQUENCE [LARGE SCALE GENOMIC DNA]</scope>
    <source>
        <strain evidence="6 7">Ar-4</strain>
    </source>
</reference>
<dbReference type="Proteomes" id="UP000007812">
    <property type="component" value="Chromosome"/>
</dbReference>
<keyword evidence="3 5" id="KW-0687">Ribonucleoprotein</keyword>
<dbReference type="PANTHER" id="PTHR23413:SF1">
    <property type="entry name" value="RIBOSOMAL PROTEIN L32"/>
    <property type="match status" value="1"/>
</dbReference>
<dbReference type="EMBL" id="CP002656">
    <property type="protein sequence ID" value="AEB96052.1"/>
    <property type="molecule type" value="Genomic_DNA"/>
</dbReference>
<dbReference type="CDD" id="cd00513">
    <property type="entry name" value="Ribosomal_L32_L32e"/>
    <property type="match status" value="1"/>
</dbReference>
<dbReference type="SUPFAM" id="SSF52042">
    <property type="entry name" value="Ribosomal protein L32e"/>
    <property type="match status" value="1"/>
</dbReference>
<dbReference type="InterPro" id="IPR001515">
    <property type="entry name" value="Ribosomal_eL32"/>
</dbReference>
<dbReference type="HOGENOM" id="CLU_071479_3_0_2"/>
<gene>
    <name evidence="5" type="primary">rpl32e</name>
    <name evidence="6" type="ordered locus">Mcup_1950</name>
</gene>
<dbReference type="STRING" id="1006006.Mcup_1950"/>
<sequence>MMSVNKLTRKKIYKMKIRHKKMLPKFLRYDWDKYYRLERQERWRRTRGQDNKTRLRIKGFPKPVMIGFRAPKSIRYLHPSGLREVVVNNVGDLEKLKDVRQTVIVRISSSVGLRKRLDIIKRANEIGLRVCNGEIK</sequence>
<dbReference type="InterPro" id="IPR023654">
    <property type="entry name" value="Ribosomal_eL32_arc"/>
</dbReference>
<dbReference type="HAMAP" id="MF_00810">
    <property type="entry name" value="Ribosomal_eL32"/>
    <property type="match status" value="1"/>
</dbReference>
<dbReference type="PROSITE" id="PS00580">
    <property type="entry name" value="RIBOSOMAL_L32E"/>
    <property type="match status" value="1"/>
</dbReference>
<accession>F4G1P5</accession>
<dbReference type="InterPro" id="IPR018263">
    <property type="entry name" value="Ribosomal_eL32_CS"/>
</dbReference>
<dbReference type="KEGG" id="mcn:Mcup_1950"/>
<dbReference type="RefSeq" id="WP_013738550.1">
    <property type="nucleotide sequence ID" value="NC_015435.1"/>
</dbReference>
<proteinExistence type="inferred from homology"/>
<comment type="similarity">
    <text evidence="1 5">Belongs to the eukaryotic ribosomal protein eL32 family.</text>
</comment>
<dbReference type="Pfam" id="PF01655">
    <property type="entry name" value="Ribosomal_L32e"/>
    <property type="match status" value="1"/>
</dbReference>
<evidence type="ECO:0000313" key="6">
    <source>
        <dbReference type="EMBL" id="AEB96052.1"/>
    </source>
</evidence>
<evidence type="ECO:0000256" key="1">
    <source>
        <dbReference type="ARBA" id="ARBA00008431"/>
    </source>
</evidence>
<dbReference type="InterPro" id="IPR036351">
    <property type="entry name" value="Ribosomal_eL32_sf"/>
</dbReference>
<evidence type="ECO:0000256" key="3">
    <source>
        <dbReference type="ARBA" id="ARBA00023274"/>
    </source>
</evidence>
<dbReference type="GO" id="GO:0003735">
    <property type="term" value="F:structural constituent of ribosome"/>
    <property type="evidence" value="ECO:0007669"/>
    <property type="project" value="InterPro"/>
</dbReference>
<evidence type="ECO:0000256" key="2">
    <source>
        <dbReference type="ARBA" id="ARBA00022980"/>
    </source>
</evidence>
<dbReference type="SMART" id="SM01393">
    <property type="entry name" value="Ribosomal_L32e"/>
    <property type="match status" value="1"/>
</dbReference>
<evidence type="ECO:0000256" key="4">
    <source>
        <dbReference type="ARBA" id="ARBA00035229"/>
    </source>
</evidence>
<evidence type="ECO:0000313" key="7">
    <source>
        <dbReference type="Proteomes" id="UP000007812"/>
    </source>
</evidence>
<dbReference type="eggNOG" id="arCOG00781">
    <property type="taxonomic scope" value="Archaea"/>
</dbReference>
<keyword evidence="2 5" id="KW-0689">Ribosomal protein</keyword>
<dbReference type="AlphaFoldDB" id="F4G1P5"/>
<evidence type="ECO:0000256" key="5">
    <source>
        <dbReference type="HAMAP-Rule" id="MF_00810"/>
    </source>
</evidence>
<dbReference type="PATRIC" id="fig|1006006.8.peg.1952"/>
<protein>
    <recommendedName>
        <fullName evidence="4 5">Large ribosomal subunit protein eL32</fullName>
    </recommendedName>
</protein>
<dbReference type="GO" id="GO:0006412">
    <property type="term" value="P:translation"/>
    <property type="evidence" value="ECO:0007669"/>
    <property type="project" value="UniProtKB-UniRule"/>
</dbReference>
<dbReference type="PANTHER" id="PTHR23413">
    <property type="entry name" value="60S RIBOSOMAL PROTEIN L32 AND DNA-DIRECTED RNA POLYMERASE II, SUBUNIT N"/>
    <property type="match status" value="1"/>
</dbReference>
<dbReference type="GO" id="GO:0022625">
    <property type="term" value="C:cytosolic large ribosomal subunit"/>
    <property type="evidence" value="ECO:0007669"/>
    <property type="project" value="TreeGrafter"/>
</dbReference>
<dbReference type="GeneID" id="10494138"/>
<organism evidence="6 7">
    <name type="scientific">Metallosphaera cuprina (strain Ar-4)</name>
    <dbReference type="NCBI Taxonomy" id="1006006"/>
    <lineage>
        <taxon>Archaea</taxon>
        <taxon>Thermoproteota</taxon>
        <taxon>Thermoprotei</taxon>
        <taxon>Sulfolobales</taxon>
        <taxon>Sulfolobaceae</taxon>
        <taxon>Metallosphaera</taxon>
    </lineage>
</organism>
<keyword evidence="7" id="KW-1185">Reference proteome</keyword>
<name>F4G1P5_METCR</name>
<dbReference type="NCBIfam" id="NF006332">
    <property type="entry name" value="PRK08562.1"/>
    <property type="match status" value="1"/>
</dbReference>